<dbReference type="Proteomes" id="UP000076603">
    <property type="component" value="Unassembled WGS sequence"/>
</dbReference>
<dbReference type="RefSeq" id="WP_161487005.1">
    <property type="nucleotide sequence ID" value="NZ_FQXL01000008.1"/>
</dbReference>
<gene>
    <name evidence="1" type="ORF">CLMAG_42510</name>
</gene>
<proteinExistence type="predicted"/>
<reference evidence="1 2" key="1">
    <citation type="submission" date="2016-04" db="EMBL/GenBank/DDBJ databases">
        <title>Genome sequence of Clostridium magnum DSM 2767.</title>
        <authorList>
            <person name="Poehlein A."/>
            <person name="Uhlig R."/>
            <person name="Fischer R."/>
            <person name="Bahl H."/>
            <person name="Daniel R."/>
        </authorList>
    </citation>
    <scope>NUCLEOTIDE SEQUENCE [LARGE SCALE GENOMIC DNA]</scope>
    <source>
        <strain evidence="1 2">DSM 2767</strain>
    </source>
</reference>
<accession>A0A162RWS2</accession>
<dbReference type="STRING" id="1121326.CLMAG_42510"/>
<evidence type="ECO:0000313" key="2">
    <source>
        <dbReference type="Proteomes" id="UP000076603"/>
    </source>
</evidence>
<dbReference type="AlphaFoldDB" id="A0A162RWS2"/>
<comment type="caution">
    <text evidence="1">The sequence shown here is derived from an EMBL/GenBank/DDBJ whole genome shotgun (WGS) entry which is preliminary data.</text>
</comment>
<name>A0A162RWS2_9CLOT</name>
<dbReference type="EMBL" id="LWAE01000005">
    <property type="protein sequence ID" value="KZL90480.1"/>
    <property type="molecule type" value="Genomic_DNA"/>
</dbReference>
<sequence>MNAKYWLIYEPKFIPSRRITKSFNSMEGMDKWTKENKINITVIDRTKSIESQ</sequence>
<organism evidence="1 2">
    <name type="scientific">Clostridium magnum DSM 2767</name>
    <dbReference type="NCBI Taxonomy" id="1121326"/>
    <lineage>
        <taxon>Bacteria</taxon>
        <taxon>Bacillati</taxon>
        <taxon>Bacillota</taxon>
        <taxon>Clostridia</taxon>
        <taxon>Eubacteriales</taxon>
        <taxon>Clostridiaceae</taxon>
        <taxon>Clostridium</taxon>
    </lineage>
</organism>
<dbReference type="PATRIC" id="fig|1121326.3.peg.4311"/>
<evidence type="ECO:0000313" key="1">
    <source>
        <dbReference type="EMBL" id="KZL90480.1"/>
    </source>
</evidence>
<protein>
    <submittedName>
        <fullName evidence="1">Uncharacterized protein</fullName>
    </submittedName>
</protein>
<keyword evidence="2" id="KW-1185">Reference proteome</keyword>